<proteinExistence type="inferred from homology"/>
<dbReference type="GO" id="GO:0044396">
    <property type="term" value="P:actin cortical patch organization"/>
    <property type="evidence" value="ECO:0007669"/>
    <property type="project" value="UniProtKB-ARBA"/>
</dbReference>
<keyword evidence="4 7" id="KW-0206">Cytoskeleton</keyword>
<dbReference type="OrthoDB" id="429520at2759"/>
<dbReference type="STRING" id="246404.A0A507ETN5"/>
<comment type="subcellular location">
    <subcellularLocation>
        <location evidence="1">Cytoplasm</location>
        <location evidence="1">Cytoskeleton</location>
    </subcellularLocation>
</comment>
<evidence type="ECO:0000256" key="5">
    <source>
        <dbReference type="ARBA" id="ARBA00040214"/>
    </source>
</evidence>
<organism evidence="8 9">
    <name type="scientific">Chytriomyces confervae</name>
    <dbReference type="NCBI Taxonomy" id="246404"/>
    <lineage>
        <taxon>Eukaryota</taxon>
        <taxon>Fungi</taxon>
        <taxon>Fungi incertae sedis</taxon>
        <taxon>Chytridiomycota</taxon>
        <taxon>Chytridiomycota incertae sedis</taxon>
        <taxon>Chytridiomycetes</taxon>
        <taxon>Chytridiales</taxon>
        <taxon>Chytriomycetaceae</taxon>
        <taxon>Chytriomyces</taxon>
    </lineage>
</organism>
<dbReference type="PANTHER" id="PTHR12644">
    <property type="entry name" value="ARP2/3 COMPLEX 16 KD SUBUNIT P16-ARC"/>
    <property type="match status" value="1"/>
</dbReference>
<comment type="similarity">
    <text evidence="2 7">Belongs to the ARPC5 family.</text>
</comment>
<evidence type="ECO:0000313" key="9">
    <source>
        <dbReference type="Proteomes" id="UP000320333"/>
    </source>
</evidence>
<dbReference type="GO" id="GO:0030833">
    <property type="term" value="P:regulation of actin filament polymerization"/>
    <property type="evidence" value="ECO:0007669"/>
    <property type="project" value="InterPro"/>
</dbReference>
<evidence type="ECO:0000256" key="3">
    <source>
        <dbReference type="ARBA" id="ARBA00022490"/>
    </source>
</evidence>
<dbReference type="GO" id="GO:0034314">
    <property type="term" value="P:Arp2/3 complex-mediated actin nucleation"/>
    <property type="evidence" value="ECO:0007669"/>
    <property type="project" value="InterPro"/>
</dbReference>
<dbReference type="InterPro" id="IPR006789">
    <property type="entry name" value="ARPC5"/>
</dbReference>
<reference evidence="8 9" key="1">
    <citation type="journal article" date="2019" name="Sci. Rep.">
        <title>Comparative genomics of chytrid fungi reveal insights into the obligate biotrophic and pathogenic lifestyle of Synchytrium endobioticum.</title>
        <authorList>
            <person name="van de Vossenberg B.T.L.H."/>
            <person name="Warris S."/>
            <person name="Nguyen H.D.T."/>
            <person name="van Gent-Pelzer M.P.E."/>
            <person name="Joly D.L."/>
            <person name="van de Geest H.C."/>
            <person name="Bonants P.J.M."/>
            <person name="Smith D.S."/>
            <person name="Levesque C.A."/>
            <person name="van der Lee T.A.J."/>
        </authorList>
    </citation>
    <scope>NUCLEOTIDE SEQUENCE [LARGE SCALE GENOMIC DNA]</scope>
    <source>
        <strain evidence="8 9">CBS 675.73</strain>
    </source>
</reference>
<evidence type="ECO:0000256" key="6">
    <source>
        <dbReference type="ARBA" id="ARBA00060329"/>
    </source>
</evidence>
<keyword evidence="3" id="KW-0963">Cytoplasm</keyword>
<dbReference type="InterPro" id="IPR036743">
    <property type="entry name" value="ARPC5_sf"/>
</dbReference>
<comment type="function">
    <text evidence="7">Functions as component of the Arp2/3 complex which is involved in regulation of actin polymerization and together with an activating nucleation-promoting factor (NPF) mediates the formation of branched actin networks. Arp2/3 complex plays a critical role in the control of cell morphogenesis via the modulation of cell polarity development.</text>
</comment>
<protein>
    <recommendedName>
        <fullName evidence="5 7">Actin-related protein 2/3 complex subunit 5</fullName>
    </recommendedName>
</protein>
<evidence type="ECO:0000256" key="4">
    <source>
        <dbReference type="ARBA" id="ARBA00023212"/>
    </source>
</evidence>
<dbReference type="GO" id="GO:0005885">
    <property type="term" value="C:Arp2/3 protein complex"/>
    <property type="evidence" value="ECO:0007669"/>
    <property type="project" value="InterPro"/>
</dbReference>
<evidence type="ECO:0000256" key="7">
    <source>
        <dbReference type="RuleBase" id="RU004301"/>
    </source>
</evidence>
<sequence>MADFADDDEFADEIVGYVERGEAHLNSLIQERSNFVRGAISRGAFVDAVSKALEDPAVGKDPQNCKDLNLQVVMEALSAPRANEVSLVVQQLAPFQLDTLIKFVYRGMAHPDLYSASMLLGWHEKITEVTGLGSIVRVMTDRQTV</sequence>
<comment type="caution">
    <text evidence="8">The sequence shown here is derived from an EMBL/GenBank/DDBJ whole genome shotgun (WGS) entry which is preliminary data.</text>
</comment>
<dbReference type="Gene3D" id="1.25.40.190">
    <property type="entry name" value="Actin-related protein 2/3 complex subunit 5"/>
    <property type="match status" value="1"/>
</dbReference>
<dbReference type="SUPFAM" id="SSF69103">
    <property type="entry name" value="Arp2/3 complex 16 kDa subunit ARPC5"/>
    <property type="match status" value="1"/>
</dbReference>
<comment type="function">
    <text evidence="6">Functions as a component of the Arp2/3 complex which is involved in regulation of actin polymerization and together with an activating nucleation-promoting factor (NPF) mediates the formation of branched actin networks.</text>
</comment>
<gene>
    <name evidence="8" type="ORF">CcCBS67573_g07494</name>
</gene>
<evidence type="ECO:0000313" key="8">
    <source>
        <dbReference type="EMBL" id="TPX67453.1"/>
    </source>
</evidence>
<dbReference type="Pfam" id="PF04699">
    <property type="entry name" value="P16-Arc"/>
    <property type="match status" value="1"/>
</dbReference>
<dbReference type="EMBL" id="QEAP01000397">
    <property type="protein sequence ID" value="TPX67453.1"/>
    <property type="molecule type" value="Genomic_DNA"/>
</dbReference>
<dbReference type="Proteomes" id="UP000320333">
    <property type="component" value="Unassembled WGS sequence"/>
</dbReference>
<dbReference type="FunFam" id="1.25.40.190:FF:000003">
    <property type="entry name" value="Actin-related protein 2/3 complex subunit 5"/>
    <property type="match status" value="1"/>
</dbReference>
<keyword evidence="9" id="KW-1185">Reference proteome</keyword>
<evidence type="ECO:0000256" key="2">
    <source>
        <dbReference type="ARBA" id="ARBA00006084"/>
    </source>
</evidence>
<name>A0A507ETN5_9FUNG</name>
<dbReference type="AlphaFoldDB" id="A0A507ETN5"/>
<accession>A0A507ETN5</accession>
<evidence type="ECO:0000256" key="1">
    <source>
        <dbReference type="ARBA" id="ARBA00004245"/>
    </source>
</evidence>